<evidence type="ECO:0000313" key="4">
    <source>
        <dbReference type="Proteomes" id="UP000654304"/>
    </source>
</evidence>
<evidence type="ECO:0000259" key="1">
    <source>
        <dbReference type="Pfam" id="PF05943"/>
    </source>
</evidence>
<gene>
    <name evidence="3" type="primary">tssC</name>
    <name evidence="3" type="ORF">H8K43_00695</name>
</gene>
<dbReference type="InterPro" id="IPR044032">
    <property type="entry name" value="TssC1_C"/>
</dbReference>
<comment type="caution">
    <text evidence="3">The sequence shown here is derived from an EMBL/GenBank/DDBJ whole genome shotgun (WGS) entry which is preliminary data.</text>
</comment>
<organism evidence="3 4">
    <name type="scientific">Undibacterium curvum</name>
    <dbReference type="NCBI Taxonomy" id="2762294"/>
    <lineage>
        <taxon>Bacteria</taxon>
        <taxon>Pseudomonadati</taxon>
        <taxon>Pseudomonadota</taxon>
        <taxon>Betaproteobacteria</taxon>
        <taxon>Burkholderiales</taxon>
        <taxon>Oxalobacteraceae</taxon>
        <taxon>Undibacterium</taxon>
    </lineage>
</organism>
<evidence type="ECO:0000313" key="3">
    <source>
        <dbReference type="EMBL" id="MBC3930174.1"/>
    </source>
</evidence>
<dbReference type="Pfam" id="PF18945">
    <property type="entry name" value="VipB_2"/>
    <property type="match status" value="1"/>
</dbReference>
<dbReference type="NCBIfam" id="TIGR03358">
    <property type="entry name" value="VI_chp_5"/>
    <property type="match status" value="1"/>
</dbReference>
<dbReference type="Proteomes" id="UP000654304">
    <property type="component" value="Unassembled WGS sequence"/>
</dbReference>
<dbReference type="Pfam" id="PF05943">
    <property type="entry name" value="VipB"/>
    <property type="match status" value="1"/>
</dbReference>
<evidence type="ECO:0000259" key="2">
    <source>
        <dbReference type="Pfam" id="PF18945"/>
    </source>
</evidence>
<dbReference type="PANTHER" id="PTHR35565">
    <property type="entry name" value="CYTOPLASMIC PROTEIN-RELATED"/>
    <property type="match status" value="1"/>
</dbReference>
<reference evidence="3 4" key="1">
    <citation type="submission" date="2020-08" db="EMBL/GenBank/DDBJ databases">
        <title>Novel species isolated from subtropical streams in China.</title>
        <authorList>
            <person name="Lu H."/>
        </authorList>
    </citation>
    <scope>NUCLEOTIDE SEQUENCE [LARGE SCALE GENOMIC DNA]</scope>
    <source>
        <strain evidence="3 4">CY22W</strain>
    </source>
</reference>
<proteinExistence type="predicted"/>
<dbReference type="InterPro" id="IPR008312">
    <property type="entry name" value="T6SS_TssB1"/>
</dbReference>
<dbReference type="EMBL" id="JACOGD010000001">
    <property type="protein sequence ID" value="MBC3930174.1"/>
    <property type="molecule type" value="Genomic_DNA"/>
</dbReference>
<feature type="domain" description="TssC1 N-terminal" evidence="1">
    <location>
        <begin position="235"/>
        <end position="558"/>
    </location>
</feature>
<dbReference type="InterPro" id="IPR044031">
    <property type="entry name" value="TssC1_N"/>
</dbReference>
<dbReference type="NCBIfam" id="TIGR03355">
    <property type="entry name" value="VI_chp_2"/>
    <property type="match status" value="1"/>
</dbReference>
<accession>A0ABR6ZZW1</accession>
<sequence length="680" mass="75778">MTESIQKKRLRIRPPRVRITYDIETGGNIEHRELPFIVGILADLSGDLATDQVTTPLKERKMTDIDRNNFNDVMKSIRPRVDLLEITQSSTTIAALLSTPDDQQLILENIADFEPMRIIQKLPGLHSLYESRGLIRSMQTRCAGDDDFAQLVSVFVLNKDASIPGEIPTATDQLQSRLRVAFMEMHAADKAETDVDTTLRCLSHLSLQLDSYLEKNQDINRQLYIQKHSAVAVIDELIVHCDQQLSSALNAILHCPGFKQVEAAWRGLAHLVFNTDTSTLLKLRVFNARQAELSMDLVKAVEFDQSALFKLIYEAEYGTYGGFPYSLLIGAYEIGADAADIDFLKKISAIAAVAHAPFLAAASSSLFGLNGFEQLHKPRELAKIFENADLTAWREFRETEDARYVSLVMPRVLLRPPYGNPDKRTTIACEGWDFEENICSDDPTRYLSAAGNLIGYAKPDHPNLLWGNAAYVLAERITNAQALYGWPAAIRGVHGGGLIEGLPSYRYTNHAGSQEMIGAIEVSISERRDKELSELGFIALSCCKATGRAAIFGGKTTHLPKKHFSDDANAQAKITAMLPYVLAESRFMHYIKVIMRDRIGSFMTRSNVESFLNNWIANYVLLDDDASQEAEAAYPLREASVTVSDVPGEPGTYRATIFLKPHFQLEELSTSIRLITDLPG</sequence>
<name>A0ABR6ZZW1_9BURK</name>
<dbReference type="PANTHER" id="PTHR35565:SF3">
    <property type="entry name" value="TYPE VI SECRETION SYSTEM SHEATH PROTEIN TSSC1"/>
    <property type="match status" value="1"/>
</dbReference>
<dbReference type="Pfam" id="PF05591">
    <property type="entry name" value="T6SS_VipA"/>
    <property type="match status" value="1"/>
</dbReference>
<dbReference type="RefSeq" id="WP_186902081.1">
    <property type="nucleotide sequence ID" value="NZ_JACOGD010000001.1"/>
</dbReference>
<keyword evidence="4" id="KW-1185">Reference proteome</keyword>
<feature type="domain" description="TssC1 C-terminal" evidence="2">
    <location>
        <begin position="568"/>
        <end position="678"/>
    </location>
</feature>
<dbReference type="InterPro" id="IPR010269">
    <property type="entry name" value="T6SS_TssC-like"/>
</dbReference>
<protein>
    <submittedName>
        <fullName evidence="3">Type VI secretion system contractile sheath large subunit</fullName>
    </submittedName>
</protein>